<reference evidence="1 2" key="1">
    <citation type="submission" date="2016-10" db="EMBL/GenBank/DDBJ databases">
        <authorList>
            <person name="de Groot N.N."/>
        </authorList>
    </citation>
    <scope>NUCLEOTIDE SEQUENCE [LARGE SCALE GENOMIC DNA]</scope>
    <source>
        <strain evidence="1 2">CGMCC 1.9156</strain>
    </source>
</reference>
<organism evidence="1 2">
    <name type="scientific">Sunxiuqinia elliptica</name>
    <dbReference type="NCBI Taxonomy" id="655355"/>
    <lineage>
        <taxon>Bacteria</taxon>
        <taxon>Pseudomonadati</taxon>
        <taxon>Bacteroidota</taxon>
        <taxon>Bacteroidia</taxon>
        <taxon>Marinilabiliales</taxon>
        <taxon>Prolixibacteraceae</taxon>
        <taxon>Sunxiuqinia</taxon>
    </lineage>
</organism>
<dbReference type="GO" id="GO:0019441">
    <property type="term" value="P:L-tryptophan catabolic process to kynurenine"/>
    <property type="evidence" value="ECO:0007669"/>
    <property type="project" value="InterPro"/>
</dbReference>
<dbReference type="Proteomes" id="UP000198964">
    <property type="component" value="Unassembled WGS sequence"/>
</dbReference>
<accession>A0A1I2GVH6</accession>
<name>A0A1I2GVH6_9BACT</name>
<dbReference type="RefSeq" id="WP_170846912.1">
    <property type="nucleotide sequence ID" value="NZ_FONW01000003.1"/>
</dbReference>
<keyword evidence="2" id="KW-1185">Reference proteome</keyword>
<dbReference type="AlphaFoldDB" id="A0A1I2GVH6"/>
<evidence type="ECO:0000313" key="2">
    <source>
        <dbReference type="Proteomes" id="UP000198964"/>
    </source>
</evidence>
<evidence type="ECO:0000313" key="1">
    <source>
        <dbReference type="EMBL" id="SFF20591.1"/>
    </source>
</evidence>
<dbReference type="SUPFAM" id="SSF102198">
    <property type="entry name" value="Putative cyclase"/>
    <property type="match status" value="1"/>
</dbReference>
<dbReference type="Gene3D" id="3.50.30.50">
    <property type="entry name" value="Putative cyclase"/>
    <property type="match status" value="1"/>
</dbReference>
<protein>
    <submittedName>
        <fullName evidence="1">Putative cyclase</fullName>
    </submittedName>
</protein>
<dbReference type="STRING" id="655355.SAMN05216283_103111"/>
<dbReference type="EMBL" id="FONW01000003">
    <property type="protein sequence ID" value="SFF20591.1"/>
    <property type="molecule type" value="Genomic_DNA"/>
</dbReference>
<dbReference type="GO" id="GO:0004061">
    <property type="term" value="F:arylformamidase activity"/>
    <property type="evidence" value="ECO:0007669"/>
    <property type="project" value="InterPro"/>
</dbReference>
<sequence length="187" mass="21206">MEKTIKIDIKLSDNHPAMQWAKNQSDAVNAIGHVGTHIDGYTKEPKKKEYKVAAEVIDCRQHMPAKEDLALDSFKNKALVLYTGAMAKYNYGTKEYGEAQTFLDEHVLEAILADTPQFILIDGCGIGQHGEEHIRFDKKCEDHDCFVVENIWLEEPWAKKIRAMQIKIKLAPESTGKPCEVYARVTD</sequence>
<gene>
    <name evidence="1" type="ORF">SAMN05216283_103111</name>
</gene>
<proteinExistence type="predicted"/>
<dbReference type="InterPro" id="IPR037175">
    <property type="entry name" value="KFase_sf"/>
</dbReference>